<dbReference type="NCBIfam" id="NF047843">
    <property type="entry name" value="MST_Rv0443"/>
    <property type="match status" value="1"/>
</dbReference>
<evidence type="ECO:0008006" key="3">
    <source>
        <dbReference type="Google" id="ProtNLM"/>
    </source>
</evidence>
<evidence type="ECO:0000313" key="1">
    <source>
        <dbReference type="EMBL" id="MBB4948385.1"/>
    </source>
</evidence>
<dbReference type="InterPro" id="IPR007061">
    <property type="entry name" value="MST-like"/>
</dbReference>
<dbReference type="Proteomes" id="UP000573327">
    <property type="component" value="Unassembled WGS sequence"/>
</dbReference>
<dbReference type="Gene3D" id="1.20.120.450">
    <property type="entry name" value="dinb family like domain"/>
    <property type="match status" value="1"/>
</dbReference>
<sequence>MNCAALLLDAFGRVREAVHESVAGLGPDELTVRLDAKANSVAWLIWHLTRIQDDHVAEAAGTEQIWTAQGWYARFDLPFPVGATGYGHATREVAAVRVDSARLLTGYYDAVHEHTLSYVRGLSGPALDRIVDESWTPPVTLGVRLISVISDCLQHAGQAAFIRGVLRRR</sequence>
<dbReference type="Pfam" id="PF04978">
    <property type="entry name" value="MST"/>
    <property type="match status" value="1"/>
</dbReference>
<dbReference type="SUPFAM" id="SSF109854">
    <property type="entry name" value="DinB/YfiT-like putative metalloenzymes"/>
    <property type="match status" value="1"/>
</dbReference>
<gene>
    <name evidence="1" type="ORF">F4556_003920</name>
</gene>
<evidence type="ECO:0000313" key="2">
    <source>
        <dbReference type="Proteomes" id="UP000573327"/>
    </source>
</evidence>
<comment type="caution">
    <text evidence="1">The sequence shown here is derived from an EMBL/GenBank/DDBJ whole genome shotgun (WGS) entry which is preliminary data.</text>
</comment>
<dbReference type="RefSeq" id="WP_184917902.1">
    <property type="nucleotide sequence ID" value="NZ_JACHJR010000001.1"/>
</dbReference>
<dbReference type="InterPro" id="IPR034660">
    <property type="entry name" value="DinB/YfiT-like"/>
</dbReference>
<organism evidence="1 2">
    <name type="scientific">Kitasatospora gansuensis</name>
    <dbReference type="NCBI Taxonomy" id="258050"/>
    <lineage>
        <taxon>Bacteria</taxon>
        <taxon>Bacillati</taxon>
        <taxon>Actinomycetota</taxon>
        <taxon>Actinomycetes</taxon>
        <taxon>Kitasatosporales</taxon>
        <taxon>Streptomycetaceae</taxon>
        <taxon>Kitasatospora</taxon>
    </lineage>
</organism>
<proteinExistence type="predicted"/>
<reference evidence="1 2" key="1">
    <citation type="submission" date="2020-08" db="EMBL/GenBank/DDBJ databases">
        <title>Sequencing the genomes of 1000 actinobacteria strains.</title>
        <authorList>
            <person name="Klenk H.-P."/>
        </authorList>
    </citation>
    <scope>NUCLEOTIDE SEQUENCE [LARGE SCALE GENOMIC DNA]</scope>
    <source>
        <strain evidence="1 2">DSM 44786</strain>
    </source>
</reference>
<accession>A0A7W7SDA8</accession>
<protein>
    <recommendedName>
        <fullName evidence="3">Chorismate synthase</fullName>
    </recommendedName>
</protein>
<name>A0A7W7SDA8_9ACTN</name>
<keyword evidence="2" id="KW-1185">Reference proteome</keyword>
<dbReference type="EMBL" id="JACHJR010000001">
    <property type="protein sequence ID" value="MBB4948385.1"/>
    <property type="molecule type" value="Genomic_DNA"/>
</dbReference>
<dbReference type="AlphaFoldDB" id="A0A7W7SDA8"/>